<evidence type="ECO:0000313" key="2">
    <source>
        <dbReference type="EMBL" id="SMB79629.1"/>
    </source>
</evidence>
<dbReference type="InterPro" id="IPR016181">
    <property type="entry name" value="Acyl_CoA_acyltransferase"/>
</dbReference>
<keyword evidence="2" id="KW-0012">Acyltransferase</keyword>
<sequence>MNLKRDFYKGLTNDVRYIREKVFVEEQGFQNEFDEIDDKATHLIITDNGKAVATGRLFISNTKENVYTIGRVAVLLEYRNLNLGNKVLEFLEEKAKEEGSHKIELSAQCEVQRFYEKNGYIAKGDIYYDEFCPHIQMEKIL</sequence>
<dbReference type="Proteomes" id="UP000192731">
    <property type="component" value="Unassembled WGS sequence"/>
</dbReference>
<reference evidence="2 3" key="1">
    <citation type="submission" date="2017-04" db="EMBL/GenBank/DDBJ databases">
        <authorList>
            <person name="Afonso C.L."/>
            <person name="Miller P.J."/>
            <person name="Scott M.A."/>
            <person name="Spackman E."/>
            <person name="Goraichik I."/>
            <person name="Dimitrov K.M."/>
            <person name="Suarez D.L."/>
            <person name="Swayne D.E."/>
        </authorList>
    </citation>
    <scope>NUCLEOTIDE SEQUENCE [LARGE SCALE GENOMIC DNA]</scope>
    <source>
        <strain evidence="2 3">DSM 11270</strain>
    </source>
</reference>
<dbReference type="PANTHER" id="PTHR13355:SF11">
    <property type="entry name" value="GLUCOSAMINE 6-PHOSPHATE N-ACETYLTRANSFERASE"/>
    <property type="match status" value="1"/>
</dbReference>
<name>A0A1W1UF06_DESTI</name>
<dbReference type="RefSeq" id="WP_084051898.1">
    <property type="nucleotide sequence ID" value="NZ_FWWT01000005.1"/>
</dbReference>
<dbReference type="STRING" id="656914.SAMN00017405_0784"/>
<feature type="domain" description="N-acetyltransferase" evidence="1">
    <location>
        <begin position="1"/>
        <end position="141"/>
    </location>
</feature>
<evidence type="ECO:0000259" key="1">
    <source>
        <dbReference type="PROSITE" id="PS51186"/>
    </source>
</evidence>
<evidence type="ECO:0000313" key="3">
    <source>
        <dbReference type="Proteomes" id="UP000192731"/>
    </source>
</evidence>
<dbReference type="PROSITE" id="PS51186">
    <property type="entry name" value="GNAT"/>
    <property type="match status" value="1"/>
</dbReference>
<dbReference type="Gene3D" id="3.40.630.30">
    <property type="match status" value="1"/>
</dbReference>
<dbReference type="SUPFAM" id="SSF55729">
    <property type="entry name" value="Acyl-CoA N-acyltransferases (Nat)"/>
    <property type="match status" value="1"/>
</dbReference>
<organism evidence="2 3">
    <name type="scientific">Desulfonispora thiosulfatigenes DSM 11270</name>
    <dbReference type="NCBI Taxonomy" id="656914"/>
    <lineage>
        <taxon>Bacteria</taxon>
        <taxon>Bacillati</taxon>
        <taxon>Bacillota</taxon>
        <taxon>Clostridia</taxon>
        <taxon>Eubacteriales</taxon>
        <taxon>Peptococcaceae</taxon>
        <taxon>Desulfonispora</taxon>
    </lineage>
</organism>
<dbReference type="CDD" id="cd04301">
    <property type="entry name" value="NAT_SF"/>
    <property type="match status" value="1"/>
</dbReference>
<dbReference type="OrthoDB" id="9796171at2"/>
<dbReference type="InterPro" id="IPR000182">
    <property type="entry name" value="GNAT_dom"/>
</dbReference>
<accession>A0A1W1UF06</accession>
<keyword evidence="3" id="KW-1185">Reference proteome</keyword>
<gene>
    <name evidence="2" type="ORF">SAMN00017405_0784</name>
</gene>
<keyword evidence="2" id="KW-0808">Transferase</keyword>
<dbReference type="GO" id="GO:0004343">
    <property type="term" value="F:glucosamine 6-phosphate N-acetyltransferase activity"/>
    <property type="evidence" value="ECO:0007669"/>
    <property type="project" value="TreeGrafter"/>
</dbReference>
<dbReference type="Pfam" id="PF13673">
    <property type="entry name" value="Acetyltransf_10"/>
    <property type="match status" value="1"/>
</dbReference>
<protein>
    <submittedName>
        <fullName evidence="2">Predicted N-acyltransferase, GNAT family</fullName>
    </submittedName>
</protein>
<dbReference type="InterPro" id="IPR039143">
    <property type="entry name" value="GNPNAT1-like"/>
</dbReference>
<dbReference type="EMBL" id="FWWT01000005">
    <property type="protein sequence ID" value="SMB79629.1"/>
    <property type="molecule type" value="Genomic_DNA"/>
</dbReference>
<dbReference type="PANTHER" id="PTHR13355">
    <property type="entry name" value="GLUCOSAMINE 6-PHOSPHATE N-ACETYLTRANSFERASE"/>
    <property type="match status" value="1"/>
</dbReference>
<dbReference type="AlphaFoldDB" id="A0A1W1UF06"/>
<proteinExistence type="predicted"/>